<protein>
    <submittedName>
        <fullName evidence="2">Tyrosine-protein phosphatase</fullName>
    </submittedName>
</protein>
<dbReference type="PROSITE" id="PS50056">
    <property type="entry name" value="TYR_PHOSPHATASE_2"/>
    <property type="match status" value="1"/>
</dbReference>
<dbReference type="OrthoDB" id="1188001at2"/>
<dbReference type="InterPro" id="IPR029021">
    <property type="entry name" value="Prot-tyrosine_phosphatase-like"/>
</dbReference>
<dbReference type="KEGG" id="ltr:EVS81_02265"/>
<reference evidence="2 3" key="1">
    <citation type="submission" date="2019-02" db="EMBL/GenBank/DDBJ databases">
        <authorList>
            <person name="Sun L."/>
            <person name="Pan D."/>
            <person name="Wu X."/>
        </authorList>
    </citation>
    <scope>NUCLEOTIDE SEQUENCE [LARGE SCALE GENOMIC DNA]</scope>
    <source>
        <strain evidence="2 3">JW-1</strain>
    </source>
</reference>
<dbReference type="Gene3D" id="3.90.190.10">
    <property type="entry name" value="Protein tyrosine phosphatase superfamily"/>
    <property type="match status" value="1"/>
</dbReference>
<feature type="domain" description="Tyrosine specific protein phosphatases" evidence="1">
    <location>
        <begin position="111"/>
        <end position="159"/>
    </location>
</feature>
<evidence type="ECO:0000259" key="1">
    <source>
        <dbReference type="PROSITE" id="PS50056"/>
    </source>
</evidence>
<evidence type="ECO:0000313" key="2">
    <source>
        <dbReference type="EMBL" id="QBE47798.1"/>
    </source>
</evidence>
<dbReference type="Pfam" id="PF13350">
    <property type="entry name" value="Y_phosphatase3"/>
    <property type="match status" value="1"/>
</dbReference>
<dbReference type="AlphaFoldDB" id="A0A4P6KD56"/>
<dbReference type="Proteomes" id="UP000289260">
    <property type="component" value="Chromosome"/>
</dbReference>
<organism evidence="2 3">
    <name type="scientific">Leucobacter triazinivorans</name>
    <dbReference type="NCBI Taxonomy" id="1784719"/>
    <lineage>
        <taxon>Bacteria</taxon>
        <taxon>Bacillati</taxon>
        <taxon>Actinomycetota</taxon>
        <taxon>Actinomycetes</taxon>
        <taxon>Micrococcales</taxon>
        <taxon>Microbacteriaceae</taxon>
        <taxon>Leucobacter</taxon>
    </lineage>
</organism>
<gene>
    <name evidence="2" type="ORF">EVS81_02265</name>
</gene>
<dbReference type="RefSeq" id="WP_130108951.1">
    <property type="nucleotide sequence ID" value="NZ_CP035806.1"/>
</dbReference>
<accession>A0A4P6KD56</accession>
<dbReference type="SUPFAM" id="SSF52799">
    <property type="entry name" value="(Phosphotyrosine protein) phosphatases II"/>
    <property type="match status" value="1"/>
</dbReference>
<dbReference type="EMBL" id="CP035806">
    <property type="protein sequence ID" value="QBE47798.1"/>
    <property type="molecule type" value="Genomic_DNA"/>
</dbReference>
<name>A0A4P6KD56_9MICO</name>
<dbReference type="InterPro" id="IPR000387">
    <property type="entry name" value="Tyr_Pase_dom"/>
</dbReference>
<sequence>MTSAPLPVDGTYNLRDLGGFRADGGSTRPGTLFRSDTLAQLSPLGREQFADLGVVRVVDLRDDRERLRSPDILPDTAALVAHPIFPSAEAHIGRRLDIFSLTELIYLEHGDTLAAAVTMLAEPGAGGATLFHCTAGKDRTGAVAALALLAVGVDRDDVMHDYAASEAHLSGEWFETHIRLLQGLDIEVTPLVEQLVGRTPIEAIDRALAAVERLHGSTRDYLRANGVADDALERLHALLVE</sequence>
<dbReference type="InterPro" id="IPR026893">
    <property type="entry name" value="Tyr/Ser_Pase_IphP-type"/>
</dbReference>
<dbReference type="GO" id="GO:0004721">
    <property type="term" value="F:phosphoprotein phosphatase activity"/>
    <property type="evidence" value="ECO:0007669"/>
    <property type="project" value="InterPro"/>
</dbReference>
<dbReference type="PROSITE" id="PS00383">
    <property type="entry name" value="TYR_PHOSPHATASE_1"/>
    <property type="match status" value="1"/>
</dbReference>
<keyword evidence="3" id="KW-1185">Reference proteome</keyword>
<evidence type="ECO:0000313" key="3">
    <source>
        <dbReference type="Proteomes" id="UP000289260"/>
    </source>
</evidence>
<proteinExistence type="predicted"/>
<dbReference type="InterPro" id="IPR016130">
    <property type="entry name" value="Tyr_Pase_AS"/>
</dbReference>